<dbReference type="InterPro" id="IPR023834">
    <property type="entry name" value="T7SS_pept_S8A_mycosin"/>
</dbReference>
<evidence type="ECO:0000256" key="10">
    <source>
        <dbReference type="ARBA" id="ARBA00023136"/>
    </source>
</evidence>
<feature type="active site" description="Charge relay system" evidence="11">
    <location>
        <position position="139"/>
    </location>
</feature>
<evidence type="ECO:0000256" key="9">
    <source>
        <dbReference type="ARBA" id="ARBA00022989"/>
    </source>
</evidence>
<organism evidence="14 15">
    <name type="scientific">Mycobacterium lepromatosis</name>
    <dbReference type="NCBI Taxonomy" id="480418"/>
    <lineage>
        <taxon>Bacteria</taxon>
        <taxon>Bacillati</taxon>
        <taxon>Actinomycetota</taxon>
        <taxon>Actinomycetes</taxon>
        <taxon>Mycobacteriales</taxon>
        <taxon>Mycobacteriaceae</taxon>
        <taxon>Mycobacterium</taxon>
    </lineage>
</organism>
<dbReference type="FunFam" id="3.40.50.200:FF:000018">
    <property type="entry name" value="Type VII secretion-associated serine protease mycosin"/>
    <property type="match status" value="1"/>
</dbReference>
<dbReference type="SUPFAM" id="SSF52743">
    <property type="entry name" value="Subtilisin-like"/>
    <property type="match status" value="1"/>
</dbReference>
<gene>
    <name evidence="14" type="primary">mycP3</name>
    <name evidence="14" type="ORF">MLPM_2528</name>
</gene>
<evidence type="ECO:0000256" key="3">
    <source>
        <dbReference type="ARBA" id="ARBA00022475"/>
    </source>
</evidence>
<evidence type="ECO:0000256" key="4">
    <source>
        <dbReference type="ARBA" id="ARBA00022670"/>
    </source>
</evidence>
<dbReference type="STRING" id="480418.GCA_000975265_03633"/>
<evidence type="ECO:0000256" key="2">
    <source>
        <dbReference type="ARBA" id="ARBA00011073"/>
    </source>
</evidence>
<keyword evidence="4 11" id="KW-0645">Protease</keyword>
<evidence type="ECO:0000259" key="13">
    <source>
        <dbReference type="Pfam" id="PF00082"/>
    </source>
</evidence>
<dbReference type="EMBL" id="JRPY01000113">
    <property type="protein sequence ID" value="KJX74554.1"/>
    <property type="molecule type" value="Genomic_DNA"/>
</dbReference>
<comment type="subcellular location">
    <subcellularLocation>
        <location evidence="1">Cell membrane</location>
        <topology evidence="1">Single-pass membrane protein</topology>
    </subcellularLocation>
</comment>
<dbReference type="Gene3D" id="3.40.50.200">
    <property type="entry name" value="Peptidase S8/S53 domain"/>
    <property type="match status" value="1"/>
</dbReference>
<evidence type="ECO:0000313" key="14">
    <source>
        <dbReference type="EMBL" id="KJX74554.1"/>
    </source>
</evidence>
<reference evidence="14 15" key="1">
    <citation type="journal article" date="2015" name="Proc. Natl. Acad. Sci. U.S.A.">
        <title>Insight into the evolution and origin of leprosy bacilli from the genome sequence of Mycobacterium lepromatosis.</title>
        <authorList>
            <person name="Singh P."/>
            <person name="Benjak A."/>
            <person name="Schuenemann V.J."/>
            <person name="Herbig A."/>
            <person name="Avanzi C."/>
            <person name="Busso P."/>
            <person name="Nieselt K."/>
            <person name="Krause J."/>
            <person name="Vera-Cabrera L."/>
            <person name="Cole S.T."/>
        </authorList>
    </citation>
    <scope>NUCLEOTIDE SEQUENCE [LARGE SCALE GENOMIC DNA]</scope>
    <source>
        <strain evidence="14 15">Mx1-22A</strain>
    </source>
</reference>
<accession>A0A0F4EP16</accession>
<evidence type="ECO:0000256" key="12">
    <source>
        <dbReference type="SAM" id="Phobius"/>
    </source>
</evidence>
<evidence type="ECO:0000256" key="7">
    <source>
        <dbReference type="ARBA" id="ARBA00022801"/>
    </source>
</evidence>
<feature type="domain" description="Peptidase S8/S53" evidence="13">
    <location>
        <begin position="99"/>
        <end position="407"/>
    </location>
</feature>
<dbReference type="AlphaFoldDB" id="A0A0F4EP16"/>
<keyword evidence="3" id="KW-1003">Cell membrane</keyword>
<dbReference type="GO" id="GO:0016485">
    <property type="term" value="P:protein processing"/>
    <property type="evidence" value="ECO:0007669"/>
    <property type="project" value="TreeGrafter"/>
</dbReference>
<feature type="transmembrane region" description="Helical" evidence="12">
    <location>
        <begin position="449"/>
        <end position="472"/>
    </location>
</feature>
<evidence type="ECO:0000256" key="5">
    <source>
        <dbReference type="ARBA" id="ARBA00022692"/>
    </source>
</evidence>
<feature type="active site" description="Charge relay system" evidence="11">
    <location>
        <position position="108"/>
    </location>
</feature>
<proteinExistence type="inferred from homology"/>
<evidence type="ECO:0000256" key="6">
    <source>
        <dbReference type="ARBA" id="ARBA00022729"/>
    </source>
</evidence>
<keyword evidence="5 12" id="KW-0812">Transmembrane</keyword>
<name>A0A0F4EP16_9MYCO</name>
<dbReference type="PANTHER" id="PTHR42884">
    <property type="entry name" value="PROPROTEIN CONVERTASE SUBTILISIN/KEXIN-RELATED"/>
    <property type="match status" value="1"/>
</dbReference>
<keyword evidence="7 11" id="KW-0378">Hydrolase</keyword>
<keyword evidence="8 11" id="KW-0720">Serine protease</keyword>
<keyword evidence="10 12" id="KW-0472">Membrane</keyword>
<comment type="similarity">
    <text evidence="2 11">Belongs to the peptidase S8 family.</text>
</comment>
<evidence type="ECO:0000256" key="8">
    <source>
        <dbReference type="ARBA" id="ARBA00022825"/>
    </source>
</evidence>
<dbReference type="Pfam" id="PF00082">
    <property type="entry name" value="Peptidase_S8"/>
    <property type="match status" value="1"/>
</dbReference>
<evidence type="ECO:0000313" key="15">
    <source>
        <dbReference type="Proteomes" id="UP000053699"/>
    </source>
</evidence>
<dbReference type="PANTHER" id="PTHR42884:SF14">
    <property type="entry name" value="NEUROENDOCRINE CONVERTASE 1"/>
    <property type="match status" value="1"/>
</dbReference>
<dbReference type="PROSITE" id="PS00137">
    <property type="entry name" value="SUBTILASE_HIS"/>
    <property type="match status" value="1"/>
</dbReference>
<dbReference type="PROSITE" id="PS51257">
    <property type="entry name" value="PROKAR_LIPOPROTEIN"/>
    <property type="match status" value="1"/>
</dbReference>
<dbReference type="Proteomes" id="UP000053699">
    <property type="component" value="Unassembled WGS sequence"/>
</dbReference>
<protein>
    <submittedName>
        <fullName evidence="14">Membrane-anchored mycosin</fullName>
    </submittedName>
</protein>
<keyword evidence="15" id="KW-1185">Reference proteome</keyword>
<dbReference type="GO" id="GO:0004252">
    <property type="term" value="F:serine-type endopeptidase activity"/>
    <property type="evidence" value="ECO:0007669"/>
    <property type="project" value="UniProtKB-UniRule"/>
</dbReference>
<dbReference type="PROSITE" id="PS51892">
    <property type="entry name" value="SUBTILASE"/>
    <property type="match status" value="1"/>
</dbReference>
<dbReference type="InterPro" id="IPR015500">
    <property type="entry name" value="Peptidase_S8_subtilisin-rel"/>
</dbReference>
<dbReference type="InterPro" id="IPR000209">
    <property type="entry name" value="Peptidase_S8/S53_dom"/>
</dbReference>
<feature type="active site" description="Charge relay system" evidence="11">
    <location>
        <position position="360"/>
    </location>
</feature>
<dbReference type="NCBIfam" id="TIGR03921">
    <property type="entry name" value="T7SS_mycosin"/>
    <property type="match status" value="1"/>
</dbReference>
<keyword evidence="9 12" id="KW-1133">Transmembrane helix</keyword>
<sequence>MGTRSMMRSGFRIGLAGIATTLVVFQATLLQGCPWALAVSPPVVDPGVPPPSGASGPVQMMQRRGPCSTSGVIPGTDLGIVTSSQSMLNLPAAWQFSRGEGQLVAIVDTGVRPGPRLPNVEAGGDYVESSDGLTDCDGHGTLVAGIVAGQPAPSGEDGFSGVAPAARLLSIRVTSAKFSLRSLGGDPQLTQASLEVTALSRAIVHAADLGARVIHISAITCLPADRLIDQSKLGAAIRYAAVDKDVLIVAAAGNTGSTGTIVGSMNCESNPLTDLGRPDDPRNWASVTSVSIPSWWQPYVLSVASLTPGGRPSKFTMAGPWVGIAAPGENIVSVSNRDSGDLANGLPNDRDQQIALNGTSYAAGYVSGVAALVRSRYPELTATQVMRRITATAHVGARVLSNVVGAGTLDPVAALTWDLPATNDSPLVPVKQVTVPPAPAPKDNTPRNVAFAGTAALVVAVAVVVGTTTIAARRREDSTL</sequence>
<dbReference type="PRINTS" id="PR00723">
    <property type="entry name" value="SUBTILISIN"/>
</dbReference>
<keyword evidence="6" id="KW-0732">Signal</keyword>
<dbReference type="InterPro" id="IPR022398">
    <property type="entry name" value="Peptidase_S8_His-AS"/>
</dbReference>
<dbReference type="GO" id="GO:0005886">
    <property type="term" value="C:plasma membrane"/>
    <property type="evidence" value="ECO:0007669"/>
    <property type="project" value="UniProtKB-SubCell"/>
</dbReference>
<evidence type="ECO:0000256" key="11">
    <source>
        <dbReference type="PROSITE-ProRule" id="PRU01240"/>
    </source>
</evidence>
<dbReference type="PATRIC" id="fig|480418.6.peg.5367"/>
<comment type="caution">
    <text evidence="14">The sequence shown here is derived from an EMBL/GenBank/DDBJ whole genome shotgun (WGS) entry which is preliminary data.</text>
</comment>
<evidence type="ECO:0000256" key="1">
    <source>
        <dbReference type="ARBA" id="ARBA00004162"/>
    </source>
</evidence>
<dbReference type="InterPro" id="IPR036852">
    <property type="entry name" value="Peptidase_S8/S53_dom_sf"/>
</dbReference>